<dbReference type="InterPro" id="IPR015943">
    <property type="entry name" value="WD40/YVTN_repeat-like_dom_sf"/>
</dbReference>
<dbReference type="SUPFAM" id="SSF51004">
    <property type="entry name" value="C-terminal (heme d1) domain of cytochrome cd1-nitrite reductase"/>
    <property type="match status" value="1"/>
</dbReference>
<dbReference type="InterPro" id="IPR050282">
    <property type="entry name" value="Cycloisomerase_2"/>
</dbReference>
<evidence type="ECO:0000256" key="1">
    <source>
        <dbReference type="ARBA" id="ARBA00005564"/>
    </source>
</evidence>
<dbReference type="InterPro" id="IPR011048">
    <property type="entry name" value="Haem_d1_sf"/>
</dbReference>
<evidence type="ECO:0000313" key="2">
    <source>
        <dbReference type="EMBL" id="KAB1439483.1"/>
    </source>
</evidence>
<gene>
    <name evidence="2" type="ORF">F7O84_03560</name>
</gene>
<name>A0A7V7UH00_9FIRM</name>
<dbReference type="PANTHER" id="PTHR30344:SF1">
    <property type="entry name" value="6-PHOSPHOGLUCONOLACTONASE"/>
    <property type="match status" value="1"/>
</dbReference>
<dbReference type="PANTHER" id="PTHR30344">
    <property type="entry name" value="6-PHOSPHOGLUCONOLACTONASE-RELATED"/>
    <property type="match status" value="1"/>
</dbReference>
<dbReference type="RefSeq" id="WP_151142023.1">
    <property type="nucleotide sequence ID" value="NZ_WAGX01000004.1"/>
</dbReference>
<keyword evidence="3" id="KW-1185">Reference proteome</keyword>
<evidence type="ECO:0000313" key="3">
    <source>
        <dbReference type="Proteomes" id="UP000461768"/>
    </source>
</evidence>
<protein>
    <submittedName>
        <fullName evidence="2">Lactonase family protein</fullName>
    </submittedName>
</protein>
<dbReference type="OrthoDB" id="9790815at2"/>
<dbReference type="EMBL" id="WAGX01000004">
    <property type="protein sequence ID" value="KAB1439483.1"/>
    <property type="molecule type" value="Genomic_DNA"/>
</dbReference>
<dbReference type="AlphaFoldDB" id="A0A7V7UH00"/>
<dbReference type="InterPro" id="IPR019405">
    <property type="entry name" value="Lactonase_7-beta_prop"/>
</dbReference>
<dbReference type="Proteomes" id="UP000461768">
    <property type="component" value="Unassembled WGS sequence"/>
</dbReference>
<reference evidence="2 3" key="1">
    <citation type="submission" date="2019-09" db="EMBL/GenBank/DDBJ databases">
        <authorList>
            <person name="Valk L.C."/>
        </authorList>
    </citation>
    <scope>NUCLEOTIDE SEQUENCE [LARGE SCALE GENOMIC DNA]</scope>
    <source>
        <strain evidence="2">GalUA</strain>
    </source>
</reference>
<accession>A0A7V7UH00</accession>
<proteinExistence type="inferred from homology"/>
<dbReference type="GO" id="GO:0017057">
    <property type="term" value="F:6-phosphogluconolactonase activity"/>
    <property type="evidence" value="ECO:0007669"/>
    <property type="project" value="TreeGrafter"/>
</dbReference>
<sequence length="351" mass="39068">MNKEKYVAYVGTYTHGSSLGIHIYDLDVQAGSMVERRVEKINNPSDMAFSKSGKYLYSIADEGVKSYEVLPDGDLKPINVAPIEGMRGCYLETDSEDKYLFVAGYHDGKVTVLELNEDGSVGKISDGVFHKGLGSVAERNFRPHVSCATLTPDERFLCAVDLGVDHVKIYKFNKDTGKIKLVDFLRCDLESAPRTLLFSKDGKYAYLMCELKNYINVYTYAATEKSPKFELIQTISTAETHCDDGCAAAAIKFSPDNNYIFCSNAGDDSVGIYEIDHETGMLQRKNVLPISGEYPKDIEFFPDGKHLMSLNHESNTITIFSIDYEKGVLIMNGKPIKIDTPNCVLVTKVTK</sequence>
<reference evidence="2 3" key="2">
    <citation type="submission" date="2020-02" db="EMBL/GenBank/DDBJ databases">
        <title>Candidatus Galacturonibacter soehngenii shows hetero-acetogenic catabolism of galacturonic acid but lacks a canonical carbon monoxide dehydrogenase/acetyl-CoA synthase complex.</title>
        <authorList>
            <person name="Diender M."/>
            <person name="Stouten G.R."/>
            <person name="Petersen J.F."/>
            <person name="Nielsen P.H."/>
            <person name="Dueholm M.S."/>
            <person name="Pronk J.T."/>
            <person name="Van Loosdrecht M.C.M."/>
        </authorList>
    </citation>
    <scope>NUCLEOTIDE SEQUENCE [LARGE SCALE GENOMIC DNA]</scope>
    <source>
        <strain evidence="2">GalUA</strain>
    </source>
</reference>
<dbReference type="GO" id="GO:0005829">
    <property type="term" value="C:cytosol"/>
    <property type="evidence" value="ECO:0007669"/>
    <property type="project" value="TreeGrafter"/>
</dbReference>
<dbReference type="Pfam" id="PF10282">
    <property type="entry name" value="Lactonase"/>
    <property type="match status" value="1"/>
</dbReference>
<comment type="caution">
    <text evidence="2">The sequence shown here is derived from an EMBL/GenBank/DDBJ whole genome shotgun (WGS) entry which is preliminary data.</text>
</comment>
<organism evidence="2 3">
    <name type="scientific">Candidatus Galacturonatibacter soehngenii</name>
    <dbReference type="NCBI Taxonomy" id="2307010"/>
    <lineage>
        <taxon>Bacteria</taxon>
        <taxon>Bacillati</taxon>
        <taxon>Bacillota</taxon>
        <taxon>Clostridia</taxon>
        <taxon>Lachnospirales</taxon>
        <taxon>Lachnospiraceae</taxon>
        <taxon>Candidatus Galacturonatibacter</taxon>
    </lineage>
</organism>
<comment type="similarity">
    <text evidence="1">Belongs to the cycloisomerase 2 family.</text>
</comment>
<dbReference type="Gene3D" id="2.130.10.10">
    <property type="entry name" value="YVTN repeat-like/Quinoprotein amine dehydrogenase"/>
    <property type="match status" value="1"/>
</dbReference>